<organism evidence="2 3">
    <name type="scientific">Alsobacter soli</name>
    <dbReference type="NCBI Taxonomy" id="2109933"/>
    <lineage>
        <taxon>Bacteria</taxon>
        <taxon>Pseudomonadati</taxon>
        <taxon>Pseudomonadota</taxon>
        <taxon>Alphaproteobacteria</taxon>
        <taxon>Hyphomicrobiales</taxon>
        <taxon>Alsobacteraceae</taxon>
        <taxon>Alsobacter</taxon>
    </lineage>
</organism>
<keyword evidence="1" id="KW-0812">Transmembrane</keyword>
<feature type="transmembrane region" description="Helical" evidence="1">
    <location>
        <begin position="171"/>
        <end position="187"/>
    </location>
</feature>
<feature type="transmembrane region" description="Helical" evidence="1">
    <location>
        <begin position="132"/>
        <end position="151"/>
    </location>
</feature>
<keyword evidence="1" id="KW-0472">Membrane</keyword>
<feature type="transmembrane region" description="Helical" evidence="1">
    <location>
        <begin position="106"/>
        <end position="123"/>
    </location>
</feature>
<evidence type="ECO:0000313" key="2">
    <source>
        <dbReference type="EMBL" id="PSC04030.1"/>
    </source>
</evidence>
<protein>
    <submittedName>
        <fullName evidence="2">Peptide ABC transporter permease</fullName>
    </submittedName>
</protein>
<comment type="caution">
    <text evidence="2">The sequence shown here is derived from an EMBL/GenBank/DDBJ whole genome shotgun (WGS) entry which is preliminary data.</text>
</comment>
<feature type="transmembrane region" description="Helical" evidence="1">
    <location>
        <begin position="192"/>
        <end position="208"/>
    </location>
</feature>
<proteinExistence type="predicted"/>
<accession>A0A2T1HQV1</accession>
<gene>
    <name evidence="2" type="ORF">SLNSH_15580</name>
</gene>
<feature type="transmembrane region" description="Helical" evidence="1">
    <location>
        <begin position="239"/>
        <end position="257"/>
    </location>
</feature>
<dbReference type="OrthoDB" id="8437837at2"/>
<feature type="transmembrane region" description="Helical" evidence="1">
    <location>
        <begin position="373"/>
        <end position="390"/>
    </location>
</feature>
<reference evidence="3" key="1">
    <citation type="submission" date="2018-03" db="EMBL/GenBank/DDBJ databases">
        <authorList>
            <person name="Sun L."/>
            <person name="Liu H."/>
            <person name="Chen W."/>
            <person name="Huang K."/>
            <person name="Liu W."/>
            <person name="Gao X."/>
        </authorList>
    </citation>
    <scope>NUCLEOTIDE SEQUENCE [LARGE SCALE GENOMIC DNA]</scope>
    <source>
        <strain evidence="3">SH9</strain>
    </source>
</reference>
<name>A0A2T1HQV1_9HYPH</name>
<feature type="transmembrane region" description="Helical" evidence="1">
    <location>
        <begin position="348"/>
        <end position="367"/>
    </location>
</feature>
<sequence length="406" mass="42257">MARLARTSVNPAVDAAGLLRRFGFAVLVVAAPLLAVGSRRGLVIAAPIGIALMVLARVIESEGREPWRQTGRALWTPTGAVAAFLAFWAALSLLWAPFPAAAAERVLNLLAAGLTGLVAVTALPDRMRVSNLYLLPIGVGLAAIAALAIAWRAAAGRSPDPETDRALIERGLLVLVLVTPAAVTWLLSKERLASGFALVAAVTAALILGDNLPALLALVLGALVFAAATVNSRMGRRSALFLLPGLVAAAPLIPFLLHPLAKLAFGVTSPRSEALRVWRRIVTDEPLRLLTGRGLDTALRAKLAGIVPSGAPGGLLFDIWFELGFLGAAALALLLASAVLATKRLSPSVGPGGLMTLTVAFILAAFGQGAAQAWWLMSLVLGAVAIVAVDRGQYRTSRPKTHVFRS</sequence>
<keyword evidence="1" id="KW-1133">Transmembrane helix</keyword>
<evidence type="ECO:0000313" key="3">
    <source>
        <dbReference type="Proteomes" id="UP000239772"/>
    </source>
</evidence>
<feature type="transmembrane region" description="Helical" evidence="1">
    <location>
        <begin position="319"/>
        <end position="341"/>
    </location>
</feature>
<dbReference type="Proteomes" id="UP000239772">
    <property type="component" value="Unassembled WGS sequence"/>
</dbReference>
<dbReference type="RefSeq" id="WP_106337937.1">
    <property type="nucleotide sequence ID" value="NZ_PVZS01000017.1"/>
</dbReference>
<feature type="transmembrane region" description="Helical" evidence="1">
    <location>
        <begin position="41"/>
        <end position="59"/>
    </location>
</feature>
<feature type="transmembrane region" description="Helical" evidence="1">
    <location>
        <begin position="80"/>
        <end position="100"/>
    </location>
</feature>
<evidence type="ECO:0000256" key="1">
    <source>
        <dbReference type="SAM" id="Phobius"/>
    </source>
</evidence>
<feature type="transmembrane region" description="Helical" evidence="1">
    <location>
        <begin position="214"/>
        <end position="232"/>
    </location>
</feature>
<keyword evidence="3" id="KW-1185">Reference proteome</keyword>
<dbReference type="EMBL" id="PVZS01000017">
    <property type="protein sequence ID" value="PSC04030.1"/>
    <property type="molecule type" value="Genomic_DNA"/>
</dbReference>
<feature type="transmembrane region" description="Helical" evidence="1">
    <location>
        <begin position="12"/>
        <end position="35"/>
    </location>
</feature>
<dbReference type="AlphaFoldDB" id="A0A2T1HQV1"/>